<comment type="caution">
    <text evidence="1">The sequence shown here is derived from an EMBL/GenBank/DDBJ whole genome shotgun (WGS) entry which is preliminary data.</text>
</comment>
<reference evidence="1" key="1">
    <citation type="submission" date="2021-05" db="EMBL/GenBank/DDBJ databases">
        <authorList>
            <person name="Pietrasiak N."/>
            <person name="Ward R."/>
            <person name="Stajich J.E."/>
            <person name="Kurbessoian T."/>
        </authorList>
    </citation>
    <scope>NUCLEOTIDE SEQUENCE</scope>
    <source>
        <strain evidence="1">GSE-TBD4-15B</strain>
    </source>
</reference>
<evidence type="ECO:0000313" key="1">
    <source>
        <dbReference type="EMBL" id="MBW4464334.1"/>
    </source>
</evidence>
<reference evidence="1" key="2">
    <citation type="journal article" date="2022" name="Microbiol. Resour. Announc.">
        <title>Metagenome Sequencing to Explore Phylogenomics of Terrestrial Cyanobacteria.</title>
        <authorList>
            <person name="Ward R.D."/>
            <person name="Stajich J.E."/>
            <person name="Johansen J.R."/>
            <person name="Huntemann M."/>
            <person name="Clum A."/>
            <person name="Foster B."/>
            <person name="Foster B."/>
            <person name="Roux S."/>
            <person name="Palaniappan K."/>
            <person name="Varghese N."/>
            <person name="Mukherjee S."/>
            <person name="Reddy T.B.K."/>
            <person name="Daum C."/>
            <person name="Copeland A."/>
            <person name="Chen I.A."/>
            <person name="Ivanova N.N."/>
            <person name="Kyrpides N.C."/>
            <person name="Shapiro N."/>
            <person name="Eloe-Fadrosh E.A."/>
            <person name="Pietrasiak N."/>
        </authorList>
    </citation>
    <scope>NUCLEOTIDE SEQUENCE</scope>
    <source>
        <strain evidence="1">GSE-TBD4-15B</strain>
    </source>
</reference>
<dbReference type="Proteomes" id="UP000707356">
    <property type="component" value="Unassembled WGS sequence"/>
</dbReference>
<dbReference type="PROSITE" id="PS51257">
    <property type="entry name" value="PROKAR_LIPOPROTEIN"/>
    <property type="match status" value="1"/>
</dbReference>
<dbReference type="AlphaFoldDB" id="A0A951P915"/>
<accession>A0A951P915</accession>
<dbReference type="InterPro" id="IPR036700">
    <property type="entry name" value="BOBF_sf"/>
</dbReference>
<proteinExistence type="predicted"/>
<organism evidence="1 2">
    <name type="scientific">Pegethrix bostrychoides GSE-TBD4-15B</name>
    <dbReference type="NCBI Taxonomy" id="2839662"/>
    <lineage>
        <taxon>Bacteria</taxon>
        <taxon>Bacillati</taxon>
        <taxon>Cyanobacteriota</taxon>
        <taxon>Cyanophyceae</taxon>
        <taxon>Oculatellales</taxon>
        <taxon>Oculatellaceae</taxon>
        <taxon>Pegethrix</taxon>
    </lineage>
</organism>
<dbReference type="SUPFAM" id="SSF101756">
    <property type="entry name" value="Hypothetical protein YgiW"/>
    <property type="match status" value="1"/>
</dbReference>
<dbReference type="EMBL" id="JAHHHV010000011">
    <property type="protein sequence ID" value="MBW4464334.1"/>
    <property type="molecule type" value="Genomic_DNA"/>
</dbReference>
<protein>
    <submittedName>
        <fullName evidence="1">Uncharacterized protein</fullName>
    </submittedName>
</protein>
<sequence>MRSPILICRLALLGGLSLLSLTGLTACSSLVTVKSVQQQPQRNWLTETVKLRGQVGSLAPLLKGQVYELQDATGKIWVLSSSRQVTTGQQVLIRGRVRYEAIEVSGQDLGEVYIEEQQVEEQQVEELKLEPSP</sequence>
<evidence type="ECO:0000313" key="2">
    <source>
        <dbReference type="Proteomes" id="UP000707356"/>
    </source>
</evidence>
<name>A0A951P915_9CYAN</name>
<gene>
    <name evidence="1" type="ORF">KME07_02690</name>
</gene>